<sequence>MSAPGPGADLLARVRERLAHSATVLTPDVMAAALRAECGGVLGDTDLLDGLAYLETELVGAGRLEPLLADPAVADVLVCGPHRVWVDRGAGLECTDVVFEDDDAVRRLAARLALAAGRRLDDAQPWVDGHLPAGPGGRAGSGIRLHAVLPPLAHRGTCISLRVLRPATQTLDSLIDGGAVPAEVAPLVRRVVAARLAFLVVGGTGSGKTTLLNGLLGAIDPAERVLCVEDAHELDPVHPHVVSLLARGANVEGVGEVTVRDLVRQSLRMRPDRIVVGEVRGAEVVDLLTALNTGHDGGAGTVHANSPREVPARLEALAALGGLGREALHAQVAAAFLSVAIGSVSHSVADGVLGSCCVRLRQCYLGCSGWWGFSRCRVGVPSGPSRRRRGGSRRGLCGGVCVPERTRLRPRAAAQ</sequence>
<dbReference type="GO" id="GO:0016887">
    <property type="term" value="F:ATP hydrolysis activity"/>
    <property type="evidence" value="ECO:0007669"/>
    <property type="project" value="InterPro"/>
</dbReference>
<proteinExistence type="inferred from homology"/>
<dbReference type="PANTHER" id="PTHR30486">
    <property type="entry name" value="TWITCHING MOTILITY PROTEIN PILT"/>
    <property type="match status" value="1"/>
</dbReference>
<dbReference type="Pfam" id="PF00437">
    <property type="entry name" value="T2SSE"/>
    <property type="match status" value="1"/>
</dbReference>
<evidence type="ECO:0000313" key="4">
    <source>
        <dbReference type="Proteomes" id="UP000183053"/>
    </source>
</evidence>
<dbReference type="EMBL" id="FNLF01000002">
    <property type="protein sequence ID" value="SDQ49649.1"/>
    <property type="molecule type" value="Genomic_DNA"/>
</dbReference>
<dbReference type="STRING" id="47312.SAMN04489765_0640"/>
<dbReference type="AlphaFoldDB" id="A0A1H1BCL1"/>
<dbReference type="InterPro" id="IPR027417">
    <property type="entry name" value="P-loop_NTPase"/>
</dbReference>
<dbReference type="InterPro" id="IPR001482">
    <property type="entry name" value="T2SS/T4SS_dom"/>
</dbReference>
<reference evidence="4" key="1">
    <citation type="submission" date="2016-10" db="EMBL/GenBank/DDBJ databases">
        <authorList>
            <person name="Varghese N."/>
            <person name="Submissions S."/>
        </authorList>
    </citation>
    <scope>NUCLEOTIDE SEQUENCE [LARGE SCALE GENOMIC DNA]</scope>
    <source>
        <strain evidence="4">DSM 44142</strain>
    </source>
</reference>
<dbReference type="CDD" id="cd01130">
    <property type="entry name" value="VirB11-like_ATPase"/>
    <property type="match status" value="1"/>
</dbReference>
<name>A0A1H1BCL1_9ACTN</name>
<dbReference type="Gene3D" id="3.40.50.300">
    <property type="entry name" value="P-loop containing nucleotide triphosphate hydrolases"/>
    <property type="match status" value="1"/>
</dbReference>
<dbReference type="RefSeq" id="WP_231857572.1">
    <property type="nucleotide sequence ID" value="NZ_FNLF01000002.1"/>
</dbReference>
<feature type="domain" description="Bacterial type II secretion system protein E" evidence="2">
    <location>
        <begin position="60"/>
        <end position="320"/>
    </location>
</feature>
<dbReference type="NCBIfam" id="TIGR03819">
    <property type="entry name" value="heli_sec_ATPase"/>
    <property type="match status" value="1"/>
</dbReference>
<organism evidence="3 4">
    <name type="scientific">Tsukamurella pulmonis</name>
    <dbReference type="NCBI Taxonomy" id="47312"/>
    <lineage>
        <taxon>Bacteria</taxon>
        <taxon>Bacillati</taxon>
        <taxon>Actinomycetota</taxon>
        <taxon>Actinomycetes</taxon>
        <taxon>Mycobacteriales</taxon>
        <taxon>Tsukamurellaceae</taxon>
        <taxon>Tsukamurella</taxon>
    </lineage>
</organism>
<dbReference type="InterPro" id="IPR050921">
    <property type="entry name" value="T4SS_GSP_E_ATPase"/>
</dbReference>
<evidence type="ECO:0000259" key="2">
    <source>
        <dbReference type="Pfam" id="PF00437"/>
    </source>
</evidence>
<dbReference type="Proteomes" id="UP000183053">
    <property type="component" value="Unassembled WGS sequence"/>
</dbReference>
<dbReference type="PANTHER" id="PTHR30486:SF6">
    <property type="entry name" value="TYPE IV PILUS RETRACTATION ATPASE PILT"/>
    <property type="match status" value="1"/>
</dbReference>
<protein>
    <submittedName>
        <fullName evidence="3">Pilus assembly protein CpaF</fullName>
    </submittedName>
</protein>
<evidence type="ECO:0000256" key="1">
    <source>
        <dbReference type="ARBA" id="ARBA00006611"/>
    </source>
</evidence>
<accession>A0A1H1BCL1</accession>
<gene>
    <name evidence="3" type="ORF">SAMN04489765_0640</name>
</gene>
<dbReference type="Gene3D" id="3.30.450.380">
    <property type="match status" value="1"/>
</dbReference>
<dbReference type="InterPro" id="IPR022399">
    <property type="entry name" value="TadA-like_ATPase"/>
</dbReference>
<keyword evidence="4" id="KW-1185">Reference proteome</keyword>
<evidence type="ECO:0000313" key="3">
    <source>
        <dbReference type="EMBL" id="SDQ49649.1"/>
    </source>
</evidence>
<dbReference type="SUPFAM" id="SSF52540">
    <property type="entry name" value="P-loop containing nucleoside triphosphate hydrolases"/>
    <property type="match status" value="1"/>
</dbReference>
<comment type="similarity">
    <text evidence="1">Belongs to the GSP E family.</text>
</comment>